<dbReference type="EMBL" id="RJVQ01000004">
    <property type="protein sequence ID" value="RQW62870.1"/>
    <property type="molecule type" value="Genomic_DNA"/>
</dbReference>
<dbReference type="PROSITE" id="PS50056">
    <property type="entry name" value="TYR_PHOSPHATASE_2"/>
    <property type="match status" value="1"/>
</dbReference>
<dbReference type="PROSITE" id="PS50146">
    <property type="entry name" value="DAGK"/>
    <property type="match status" value="1"/>
</dbReference>
<dbReference type="GO" id="GO:0016301">
    <property type="term" value="F:kinase activity"/>
    <property type="evidence" value="ECO:0007669"/>
    <property type="project" value="InterPro"/>
</dbReference>
<evidence type="ECO:0000259" key="2">
    <source>
        <dbReference type="PROSITE" id="PS50054"/>
    </source>
</evidence>
<feature type="domain" description="Tyrosine specific protein phosphatases" evidence="3">
    <location>
        <begin position="155"/>
        <end position="224"/>
    </location>
</feature>
<dbReference type="Gene3D" id="2.60.200.40">
    <property type="match status" value="1"/>
</dbReference>
<dbReference type="SUPFAM" id="SSF111331">
    <property type="entry name" value="NAD kinase/diacylglycerol kinase-like"/>
    <property type="match status" value="1"/>
</dbReference>
<dbReference type="Gene3D" id="3.40.50.10330">
    <property type="entry name" value="Probable inorganic polyphosphate/atp-NAD kinase, domain 1"/>
    <property type="match status" value="1"/>
</dbReference>
<keyword evidence="1" id="KW-1133">Transmembrane helix</keyword>
<evidence type="ECO:0000259" key="4">
    <source>
        <dbReference type="PROSITE" id="PS50146"/>
    </source>
</evidence>
<gene>
    <name evidence="5" type="ORF">EES38_11095</name>
</gene>
<dbReference type="PANTHER" id="PTHR47216">
    <property type="match status" value="1"/>
</dbReference>
<name>A0A3N9TFV7_9VIBR</name>
<reference evidence="5 6" key="1">
    <citation type="submission" date="2018-11" db="EMBL/GenBank/DDBJ databases">
        <title>Vibrio LJC006 sp. nov., isolated from seawater during the bloom of the enteromorpha.</title>
        <authorList>
            <person name="Liang J."/>
        </authorList>
    </citation>
    <scope>NUCLEOTIDE SEQUENCE [LARGE SCALE GENOMIC DNA]</scope>
    <source>
        <strain evidence="5 6">LJC006</strain>
    </source>
</reference>
<evidence type="ECO:0000313" key="5">
    <source>
        <dbReference type="EMBL" id="RQW62870.1"/>
    </source>
</evidence>
<evidence type="ECO:0000256" key="1">
    <source>
        <dbReference type="SAM" id="Phobius"/>
    </source>
</evidence>
<dbReference type="RefSeq" id="WP_124937269.1">
    <property type="nucleotide sequence ID" value="NZ_RJVQ01000004.1"/>
</dbReference>
<dbReference type="AlphaFoldDB" id="A0A3N9TFV7"/>
<dbReference type="InterPro" id="IPR020422">
    <property type="entry name" value="TYR_PHOSPHATASE_DUAL_dom"/>
</dbReference>
<dbReference type="Pfam" id="PF00781">
    <property type="entry name" value="DAGK_cat"/>
    <property type="match status" value="1"/>
</dbReference>
<dbReference type="InterPro" id="IPR000387">
    <property type="entry name" value="Tyr_Pase_dom"/>
</dbReference>
<accession>A0A3N9TFV7</accession>
<comment type="caution">
    <text evidence="5">The sequence shown here is derived from an EMBL/GenBank/DDBJ whole genome shotgun (WGS) entry which is preliminary data.</text>
</comment>
<dbReference type="NCBIfam" id="NF009025">
    <property type="entry name" value="PRK12361.1"/>
    <property type="match status" value="1"/>
</dbReference>
<keyword evidence="1" id="KW-0472">Membrane</keyword>
<dbReference type="PROSITE" id="PS50054">
    <property type="entry name" value="TYR_PHOSPHATASE_DUAL"/>
    <property type="match status" value="1"/>
</dbReference>
<organism evidence="5 6">
    <name type="scientific">Vibrio viridaestus</name>
    <dbReference type="NCBI Taxonomy" id="2487322"/>
    <lineage>
        <taxon>Bacteria</taxon>
        <taxon>Pseudomonadati</taxon>
        <taxon>Pseudomonadota</taxon>
        <taxon>Gammaproteobacteria</taxon>
        <taxon>Vibrionales</taxon>
        <taxon>Vibrionaceae</taxon>
        <taxon>Vibrio</taxon>
    </lineage>
</organism>
<dbReference type="OrthoDB" id="142078at2"/>
<feature type="transmembrane region" description="Helical" evidence="1">
    <location>
        <begin position="12"/>
        <end position="41"/>
    </location>
</feature>
<feature type="domain" description="DAGKc" evidence="4">
    <location>
        <begin position="245"/>
        <end position="377"/>
    </location>
</feature>
<dbReference type="SUPFAM" id="SSF52799">
    <property type="entry name" value="(Phosphotyrosine protein) phosphatases II"/>
    <property type="match status" value="1"/>
</dbReference>
<evidence type="ECO:0000259" key="3">
    <source>
        <dbReference type="PROSITE" id="PS50056"/>
    </source>
</evidence>
<feature type="domain" description="Tyrosine-protein phosphatase" evidence="2">
    <location>
        <begin position="88"/>
        <end position="235"/>
    </location>
</feature>
<proteinExistence type="predicted"/>
<dbReference type="SMART" id="SM00046">
    <property type="entry name" value="DAGKc"/>
    <property type="match status" value="1"/>
</dbReference>
<protein>
    <submittedName>
        <fullName evidence="5">Uncharacterized protein</fullName>
    </submittedName>
</protein>
<dbReference type="InterPro" id="IPR016064">
    <property type="entry name" value="NAD/diacylglycerol_kinase_sf"/>
</dbReference>
<dbReference type="Proteomes" id="UP000281112">
    <property type="component" value="Unassembled WGS sequence"/>
</dbReference>
<dbReference type="InterPro" id="IPR017438">
    <property type="entry name" value="ATP-NAD_kinase_N"/>
</dbReference>
<feature type="transmembrane region" description="Helical" evidence="1">
    <location>
        <begin position="62"/>
        <end position="81"/>
    </location>
</feature>
<dbReference type="Pfam" id="PF00782">
    <property type="entry name" value="DSPc"/>
    <property type="match status" value="1"/>
</dbReference>
<keyword evidence="1" id="KW-0812">Transmembrane</keyword>
<dbReference type="Gene3D" id="3.90.190.10">
    <property type="entry name" value="Protein tyrosine phosphatase superfamily"/>
    <property type="match status" value="1"/>
</dbReference>
<dbReference type="SMART" id="SM00195">
    <property type="entry name" value="DSPc"/>
    <property type="match status" value="1"/>
</dbReference>
<dbReference type="InterPro" id="IPR029021">
    <property type="entry name" value="Prot-tyrosine_phosphatase-like"/>
</dbReference>
<dbReference type="InterPro" id="IPR000340">
    <property type="entry name" value="Dual-sp_phosphatase_cat-dom"/>
</dbReference>
<dbReference type="InterPro" id="IPR001206">
    <property type="entry name" value="Diacylglycerol_kinase_cat_dom"/>
</dbReference>
<evidence type="ECO:0000313" key="6">
    <source>
        <dbReference type="Proteomes" id="UP000281112"/>
    </source>
</evidence>
<sequence>MFPFKYYFFSGLAFAFLALISPFIFLQFLFLWTSASLLVVAWAYYGNHGRIFRKSENGRIPIAIRAFFIPFLVGVHIYNYVVRKQNPNPAIQEIESGIFVASRLLPSDVDNLKEMKVDAVLDVTAEFDGLNMTLLGSDVSYLNVPVLDHSYPDPKSLHEAVEWAIQERQQGKSVVIHCALGKGRSVLVLCCYLISQHPELEPDEVIEKVQSIRTIARLNHAQYRAYLQYAESIRSDDKTVSTSEQKKPSLWIIANPVSGGGKWEESKPLVMHNLEPFYTVSIRETTPDVTAKSLAQEALDNEAHVVVAAGGDGTVNEVASILKGSKSILAILPLGTANSLAHALLGVRSKVFPIDTACDAITHGELTKMDTALCNEEFAIMVVAIGFEQQMIEHASREAKNDKGQLAYLEGLFNAVSDGDVMHLNVTFDHDNVRQIDTGSFVIANAAPFSTLLAQGNGQPDSRDGLFDITWLDPDANGGNNLLSLSELLRAKYDNNLKSVKHHQASHIELEDKDGEKISYVLDGELREADKLDMVLEPASLRILTLGTKNN</sequence>
<dbReference type="PANTHER" id="PTHR47216:SF4">
    <property type="entry name" value="OS01G0859400 PROTEIN"/>
    <property type="match status" value="1"/>
</dbReference>
<keyword evidence="6" id="KW-1185">Reference proteome</keyword>